<dbReference type="InterPro" id="IPR004139">
    <property type="entry name" value="Glyco_trans_13"/>
</dbReference>
<keyword evidence="4 13" id="KW-0328">Glycosyltransferase</keyword>
<dbReference type="GO" id="GO:0047223">
    <property type="term" value="F:beta-1,3-galactosyl-O-glycosyl-glycoprotein beta-1,3-N-acetylglucosaminyltransferase activity"/>
    <property type="evidence" value="ECO:0007669"/>
    <property type="project" value="TreeGrafter"/>
</dbReference>
<keyword evidence="16" id="KW-1185">Reference proteome</keyword>
<evidence type="ECO:0000256" key="11">
    <source>
        <dbReference type="ARBA" id="ARBA00023136"/>
    </source>
</evidence>
<reference evidence="15 16" key="1">
    <citation type="submission" date="2023-03" db="EMBL/GenBank/DDBJ databases">
        <title>High-quality genome of Scylla paramamosain provides insights in environmental adaptation.</title>
        <authorList>
            <person name="Zhang L."/>
        </authorList>
    </citation>
    <scope>NUCLEOTIDE SEQUENCE [LARGE SCALE GENOMIC DNA]</scope>
    <source>
        <strain evidence="15">LZ_2023a</strain>
        <tissue evidence="15">Muscle</tissue>
    </source>
</reference>
<keyword evidence="11" id="KW-0472">Membrane</keyword>
<comment type="function">
    <text evidence="13">Initiates complex N-linked carbohydrate formation. Essential for the conversion of high-mannose to hybrid and complex N-glycans.</text>
</comment>
<protein>
    <recommendedName>
        <fullName evidence="13">Alpha-1,3-mannosyl-glycoprotein 2-beta-N-acetylglucosaminyltransferase</fullName>
        <shortName evidence="13">GNT-I</shortName>
        <shortName evidence="13">GlcNAc-T I</shortName>
        <ecNumber evidence="13">2.4.1.101</ecNumber>
    </recommendedName>
    <alternativeName>
        <fullName evidence="13">N-glycosyl-oligosaccharide-glycoprotein N-acetylglucosaminyltransferase I</fullName>
    </alternativeName>
</protein>
<keyword evidence="10 13" id="KW-0333">Golgi apparatus</keyword>
<evidence type="ECO:0000256" key="8">
    <source>
        <dbReference type="ARBA" id="ARBA00022968"/>
    </source>
</evidence>
<dbReference type="EC" id="2.4.1.101" evidence="13"/>
<evidence type="ECO:0000256" key="3">
    <source>
        <dbReference type="ARBA" id="ARBA00006492"/>
    </source>
</evidence>
<evidence type="ECO:0000256" key="2">
    <source>
        <dbReference type="ARBA" id="ARBA00004922"/>
    </source>
</evidence>
<evidence type="ECO:0000256" key="9">
    <source>
        <dbReference type="ARBA" id="ARBA00022989"/>
    </source>
</evidence>
<dbReference type="EMBL" id="JARAKH010000003">
    <property type="protein sequence ID" value="KAK8405701.1"/>
    <property type="molecule type" value="Genomic_DNA"/>
</dbReference>
<dbReference type="InterPro" id="IPR052463">
    <property type="entry name" value="O-linked_mannose_GnT"/>
</dbReference>
<dbReference type="Gene3D" id="3.90.550.10">
    <property type="entry name" value="Spore Coat Polysaccharide Biosynthesis Protein SpsA, Chain A"/>
    <property type="match status" value="1"/>
</dbReference>
<evidence type="ECO:0000256" key="13">
    <source>
        <dbReference type="RuleBase" id="RU368119"/>
    </source>
</evidence>
<dbReference type="AlphaFoldDB" id="A0AAW0V1J7"/>
<dbReference type="Proteomes" id="UP001487740">
    <property type="component" value="Unassembled WGS sequence"/>
</dbReference>
<evidence type="ECO:0000256" key="7">
    <source>
        <dbReference type="ARBA" id="ARBA00022723"/>
    </source>
</evidence>
<comment type="caution">
    <text evidence="15">The sequence shown here is derived from an EMBL/GenBank/DDBJ whole genome shotgun (WGS) entry which is preliminary data.</text>
</comment>
<dbReference type="PANTHER" id="PTHR46396">
    <property type="entry name" value="PROTEIN O-LINKED-MANNOSE BETA-1,2-N-ACETYLGLUCOSAMINYLTRANSFERASE 1"/>
    <property type="match status" value="1"/>
</dbReference>
<dbReference type="GO" id="GO:0003827">
    <property type="term" value="F:alpha-1,3-mannosylglycoprotein 2-beta-N-acetylglucosaminyltransferase activity"/>
    <property type="evidence" value="ECO:0007669"/>
    <property type="project" value="UniProtKB-UniRule"/>
</dbReference>
<evidence type="ECO:0000313" key="16">
    <source>
        <dbReference type="Proteomes" id="UP001487740"/>
    </source>
</evidence>
<dbReference type="Pfam" id="PF03071">
    <property type="entry name" value="GNT-I"/>
    <property type="match status" value="1"/>
</dbReference>
<feature type="region of interest" description="Disordered" evidence="14">
    <location>
        <begin position="1"/>
        <end position="30"/>
    </location>
</feature>
<keyword evidence="9" id="KW-1133">Transmembrane helix</keyword>
<dbReference type="SUPFAM" id="SSF53448">
    <property type="entry name" value="Nucleotide-diphospho-sugar transferases"/>
    <property type="match status" value="1"/>
</dbReference>
<feature type="compositionally biased region" description="Polar residues" evidence="14">
    <location>
        <begin position="11"/>
        <end position="29"/>
    </location>
</feature>
<gene>
    <name evidence="15" type="ORF">O3P69_001896</name>
</gene>
<comment type="subcellular location">
    <subcellularLocation>
        <location evidence="1 13">Golgi apparatus membrane</location>
        <topology evidence="1 13">Single-pass type II membrane protein</topology>
    </subcellularLocation>
</comment>
<comment type="catalytic activity">
    <reaction evidence="13">
        <text>N(4)-(alpha-D-Man-(1-&gt;3)-[alpha-D-Man-(1-&gt;3)-[alpha-D-Man-(1-&gt;6)]-alpha-D-Man-(1-&gt;6)]-beta-D-Man-(1-&gt;4)-beta-D-GlcNAc-(1-&gt;4)-beta-D-GlcNAc)-L-asparaginyl-[protein] (N-glucan mannose isomer 5A1,2) + UDP-N-acetyl-alpha-D-glucosamine = N(4)-{beta-D-GlcNAc-(1-&gt;2)-alpha-D-Man-(1-&gt;3)-[alpha-D-Man-(1-&gt;3)-[alpha-D-Man-(1-&gt;6)]-alpha-D-Man-(1-&gt;6)]-beta-D-Man-(1-&gt;4)-beta-D-GlcNAc-(1-&gt;4)-beta-D-GlcNAc}-L-asparaginyl-[protein] + UDP + H(+)</text>
        <dbReference type="Rhea" id="RHEA:11456"/>
        <dbReference type="Rhea" id="RHEA-COMP:14367"/>
        <dbReference type="Rhea" id="RHEA-COMP:14368"/>
        <dbReference type="ChEBI" id="CHEBI:15378"/>
        <dbReference type="ChEBI" id="CHEBI:57705"/>
        <dbReference type="ChEBI" id="CHEBI:58223"/>
        <dbReference type="ChEBI" id="CHEBI:59087"/>
        <dbReference type="ChEBI" id="CHEBI:60625"/>
        <dbReference type="EC" id="2.4.1.101"/>
    </reaction>
</comment>
<evidence type="ECO:0000256" key="1">
    <source>
        <dbReference type="ARBA" id="ARBA00004323"/>
    </source>
</evidence>
<keyword evidence="7 13" id="KW-0479">Metal-binding</keyword>
<accession>A0AAW0V1J7</accession>
<keyword evidence="5" id="KW-0808">Transferase</keyword>
<organism evidence="15 16">
    <name type="scientific">Scylla paramamosain</name>
    <name type="common">Mud crab</name>
    <dbReference type="NCBI Taxonomy" id="85552"/>
    <lineage>
        <taxon>Eukaryota</taxon>
        <taxon>Metazoa</taxon>
        <taxon>Ecdysozoa</taxon>
        <taxon>Arthropoda</taxon>
        <taxon>Crustacea</taxon>
        <taxon>Multicrustacea</taxon>
        <taxon>Malacostraca</taxon>
        <taxon>Eumalacostraca</taxon>
        <taxon>Eucarida</taxon>
        <taxon>Decapoda</taxon>
        <taxon>Pleocyemata</taxon>
        <taxon>Brachyura</taxon>
        <taxon>Eubrachyura</taxon>
        <taxon>Portunoidea</taxon>
        <taxon>Portunidae</taxon>
        <taxon>Portuninae</taxon>
        <taxon>Scylla</taxon>
    </lineage>
</organism>
<dbReference type="InterPro" id="IPR029044">
    <property type="entry name" value="Nucleotide-diphossugar_trans"/>
</dbReference>
<keyword evidence="12 13" id="KW-0464">Manganese</keyword>
<evidence type="ECO:0000256" key="14">
    <source>
        <dbReference type="SAM" id="MobiDB-lite"/>
    </source>
</evidence>
<proteinExistence type="inferred from homology"/>
<keyword evidence="6" id="KW-0812">Transmembrane</keyword>
<evidence type="ECO:0000256" key="10">
    <source>
        <dbReference type="ARBA" id="ARBA00023034"/>
    </source>
</evidence>
<evidence type="ECO:0000256" key="6">
    <source>
        <dbReference type="ARBA" id="ARBA00022692"/>
    </source>
</evidence>
<dbReference type="GO" id="GO:0016266">
    <property type="term" value="P:protein O-linked glycosylation via N-acetyl-galactosamine"/>
    <property type="evidence" value="ECO:0007669"/>
    <property type="project" value="TreeGrafter"/>
</dbReference>
<evidence type="ECO:0000256" key="4">
    <source>
        <dbReference type="ARBA" id="ARBA00022676"/>
    </source>
</evidence>
<sequence>MSVTGGGRWPPQQSRPGHLKQTSRGSTMKTAWHRARGNPIALLPLPVIWSLLAPHTAAAPDVAEGQKAWEYLATSGDTWGSSSSSLNAPLEVDAHVNTENVTVLINGVLVSATPPSDTSCCLHQPEEVYHVAGGARQGKSHFRPHSGVHLLVTGPRGVMMRQRFLTYQPAEHVDMAAALAAIQPERVVVLAAVPEFSLFLGQAGAKALDSLGFRWCSRMAWGEPWVGVAVTGRGVVAEAAATLQVGLPSPKSLRLSTVTQLRGRVPSKCSWYSKPGWEAHAAFCRQYEGYGDLCACRRPFSPHVRHQQARVAVKEEIPVVVVTANKPRHLYRLLRNLYTIEGGGQADVLVVIDSAHQETLALAGVMGVAALVHRPEGVRSNRTNANIRFALYSVFRHFPAADKAILLEDDLLLSPDFLSFFHQAAWVLDNDPTVFCVNAFNSNSLPDTAADASQLLRSESFPMYGWMVRRSYARQVITNWIPNGPGDWDWWLMKARAQRGRDVVSPEVSRTFHAGNAGEHVDGFEQHLYYSRILTTSRPDIRLRDLPGVVLGNYVRNLTGEIQRAELVTPDPRKRYFLPKGRPGPFVSFVRSGTRNDEFLSFRMFLMITRTYYWDTREIFRGVMRLRLQDRLFYIVGCPLSELFCQHKPRDVPVISPTPEVIKAVLTINNKYEQSLYEYGTKVRSYETRLLEETDFAT</sequence>
<evidence type="ECO:0000313" key="15">
    <source>
        <dbReference type="EMBL" id="KAK8405701.1"/>
    </source>
</evidence>
<comment type="similarity">
    <text evidence="3 13">Belongs to the glycosyltransferase 13 family.</text>
</comment>
<name>A0AAW0V1J7_SCYPA</name>
<comment type="cofactor">
    <cofactor evidence="13">
        <name>Mn(2+)</name>
        <dbReference type="ChEBI" id="CHEBI:29035"/>
    </cofactor>
    <text evidence="13">The cofactor is mostly bound to the substrate.</text>
</comment>
<dbReference type="GO" id="GO:0000139">
    <property type="term" value="C:Golgi membrane"/>
    <property type="evidence" value="ECO:0007669"/>
    <property type="project" value="UniProtKB-SubCell"/>
</dbReference>
<evidence type="ECO:0000256" key="12">
    <source>
        <dbReference type="ARBA" id="ARBA00023211"/>
    </source>
</evidence>
<dbReference type="GO" id="GO:0030145">
    <property type="term" value="F:manganese ion binding"/>
    <property type="evidence" value="ECO:0007669"/>
    <property type="project" value="UniProtKB-UniRule"/>
</dbReference>
<evidence type="ECO:0000256" key="5">
    <source>
        <dbReference type="ARBA" id="ARBA00022679"/>
    </source>
</evidence>
<dbReference type="PANTHER" id="PTHR46396:SF2">
    <property type="entry name" value="ILEI_PANDER DOMAIN-CONTAINING PROTEIN"/>
    <property type="match status" value="1"/>
</dbReference>
<comment type="pathway">
    <text evidence="2 13">Protein modification; protein glycosylation.</text>
</comment>
<keyword evidence="8 13" id="KW-0735">Signal-anchor</keyword>